<accession>A0A2S8GT24</accession>
<dbReference type="EMBL" id="PUHZ01000004">
    <property type="protein sequence ID" value="PQO47569.1"/>
    <property type="molecule type" value="Genomic_DNA"/>
</dbReference>
<keyword evidence="1" id="KW-0812">Transmembrane</keyword>
<evidence type="ECO:0000313" key="2">
    <source>
        <dbReference type="EMBL" id="PQO47569.1"/>
    </source>
</evidence>
<protein>
    <submittedName>
        <fullName evidence="2">Uncharacterized protein</fullName>
    </submittedName>
</protein>
<keyword evidence="1" id="KW-0472">Membrane</keyword>
<feature type="transmembrane region" description="Helical" evidence="1">
    <location>
        <begin position="38"/>
        <end position="61"/>
    </location>
</feature>
<gene>
    <name evidence="2" type="ORF">C5Y93_02600</name>
</gene>
<dbReference type="AlphaFoldDB" id="A0A2S8GT24"/>
<proteinExistence type="predicted"/>
<evidence type="ECO:0000256" key="1">
    <source>
        <dbReference type="SAM" id="Phobius"/>
    </source>
</evidence>
<dbReference type="RefSeq" id="WP_105333830.1">
    <property type="nucleotide sequence ID" value="NZ_PUHZ01000004.1"/>
</dbReference>
<name>A0A2S8GT24_9BACT</name>
<keyword evidence="1" id="KW-1133">Transmembrane helix</keyword>
<sequence length="67" mass="7113">MKTELYAAITLATLAVISLALRLCCPPDQGQDRFAAPPHWGVSIGLLAAGLIIGGVIYAYVTRSDIR</sequence>
<comment type="caution">
    <text evidence="2">The sequence shown here is derived from an EMBL/GenBank/DDBJ whole genome shotgun (WGS) entry which is preliminary data.</text>
</comment>
<dbReference type="Proteomes" id="UP000237819">
    <property type="component" value="Unassembled WGS sequence"/>
</dbReference>
<reference evidence="2 3" key="1">
    <citation type="submission" date="2018-02" db="EMBL/GenBank/DDBJ databases">
        <title>Comparative genomes isolates from brazilian mangrove.</title>
        <authorList>
            <person name="Araujo J.E."/>
            <person name="Taketani R.G."/>
            <person name="Silva M.C.P."/>
            <person name="Loureco M.V."/>
            <person name="Andreote F.D."/>
        </authorList>
    </citation>
    <scope>NUCLEOTIDE SEQUENCE [LARGE SCALE GENOMIC DNA]</scope>
    <source>
        <strain evidence="2 3">Nap-Phe MGV</strain>
    </source>
</reference>
<organism evidence="2 3">
    <name type="scientific">Blastopirellula marina</name>
    <dbReference type="NCBI Taxonomy" id="124"/>
    <lineage>
        <taxon>Bacteria</taxon>
        <taxon>Pseudomonadati</taxon>
        <taxon>Planctomycetota</taxon>
        <taxon>Planctomycetia</taxon>
        <taxon>Pirellulales</taxon>
        <taxon>Pirellulaceae</taxon>
        <taxon>Blastopirellula</taxon>
    </lineage>
</organism>
<evidence type="ECO:0000313" key="3">
    <source>
        <dbReference type="Proteomes" id="UP000237819"/>
    </source>
</evidence>